<organism evidence="2 3">
    <name type="scientific">Helianthus annuus</name>
    <name type="common">Common sunflower</name>
    <dbReference type="NCBI Taxonomy" id="4232"/>
    <lineage>
        <taxon>Eukaryota</taxon>
        <taxon>Viridiplantae</taxon>
        <taxon>Streptophyta</taxon>
        <taxon>Embryophyta</taxon>
        <taxon>Tracheophyta</taxon>
        <taxon>Spermatophyta</taxon>
        <taxon>Magnoliopsida</taxon>
        <taxon>eudicotyledons</taxon>
        <taxon>Gunneridae</taxon>
        <taxon>Pentapetalae</taxon>
        <taxon>asterids</taxon>
        <taxon>campanulids</taxon>
        <taxon>Asterales</taxon>
        <taxon>Asteraceae</taxon>
        <taxon>Asteroideae</taxon>
        <taxon>Heliantheae alliance</taxon>
        <taxon>Heliantheae</taxon>
        <taxon>Helianthus</taxon>
    </lineage>
</organism>
<accession>A0A9K3HMU6</accession>
<proteinExistence type="predicted"/>
<dbReference type="InterPro" id="IPR006553">
    <property type="entry name" value="Leu-rich_rpt_Cys-con_subtyp"/>
</dbReference>
<feature type="domain" description="F-box/LRR-repeat protein 15-like leucin rich repeat" evidence="1">
    <location>
        <begin position="145"/>
        <end position="225"/>
    </location>
</feature>
<gene>
    <name evidence="2" type="ORF">HanXRQr2_Chr11g0482631</name>
</gene>
<dbReference type="AlphaFoldDB" id="A0A9K3HMU6"/>
<keyword evidence="3" id="KW-1185">Reference proteome</keyword>
<evidence type="ECO:0000259" key="1">
    <source>
        <dbReference type="Pfam" id="PF25372"/>
    </source>
</evidence>
<protein>
    <submittedName>
        <fullName evidence="2">Leucine-rich repeat domain superfamily</fullName>
    </submittedName>
</protein>
<dbReference type="InterPro" id="IPR057207">
    <property type="entry name" value="FBXL15_LRR"/>
</dbReference>
<dbReference type="SUPFAM" id="SSF52047">
    <property type="entry name" value="RNI-like"/>
    <property type="match status" value="1"/>
</dbReference>
<reference evidence="2" key="1">
    <citation type="journal article" date="2017" name="Nature">
        <title>The sunflower genome provides insights into oil metabolism, flowering and Asterid evolution.</title>
        <authorList>
            <person name="Badouin H."/>
            <person name="Gouzy J."/>
            <person name="Grassa C.J."/>
            <person name="Murat F."/>
            <person name="Staton S.E."/>
            <person name="Cottret L."/>
            <person name="Lelandais-Briere C."/>
            <person name="Owens G.L."/>
            <person name="Carrere S."/>
            <person name="Mayjonade B."/>
            <person name="Legrand L."/>
            <person name="Gill N."/>
            <person name="Kane N.C."/>
            <person name="Bowers J.E."/>
            <person name="Hubner S."/>
            <person name="Bellec A."/>
            <person name="Berard A."/>
            <person name="Berges H."/>
            <person name="Blanchet N."/>
            <person name="Boniface M.C."/>
            <person name="Brunel D."/>
            <person name="Catrice O."/>
            <person name="Chaidir N."/>
            <person name="Claudel C."/>
            <person name="Donnadieu C."/>
            <person name="Faraut T."/>
            <person name="Fievet G."/>
            <person name="Helmstetter N."/>
            <person name="King M."/>
            <person name="Knapp S.J."/>
            <person name="Lai Z."/>
            <person name="Le Paslier M.C."/>
            <person name="Lippi Y."/>
            <person name="Lorenzon L."/>
            <person name="Mandel J.R."/>
            <person name="Marage G."/>
            <person name="Marchand G."/>
            <person name="Marquand E."/>
            <person name="Bret-Mestries E."/>
            <person name="Morien E."/>
            <person name="Nambeesan S."/>
            <person name="Nguyen T."/>
            <person name="Pegot-Espagnet P."/>
            <person name="Pouilly N."/>
            <person name="Raftis F."/>
            <person name="Sallet E."/>
            <person name="Schiex T."/>
            <person name="Thomas J."/>
            <person name="Vandecasteele C."/>
            <person name="Vares D."/>
            <person name="Vear F."/>
            <person name="Vautrin S."/>
            <person name="Crespi M."/>
            <person name="Mangin B."/>
            <person name="Burke J.M."/>
            <person name="Salse J."/>
            <person name="Munos S."/>
            <person name="Vincourt P."/>
            <person name="Rieseberg L.H."/>
            <person name="Langlade N.B."/>
        </authorList>
    </citation>
    <scope>NUCLEOTIDE SEQUENCE</scope>
    <source>
        <tissue evidence="2">Leaves</tissue>
    </source>
</reference>
<name>A0A9K3HMU6_HELAN</name>
<dbReference type="SMART" id="SM00367">
    <property type="entry name" value="LRR_CC"/>
    <property type="match status" value="5"/>
</dbReference>
<dbReference type="EMBL" id="MNCJ02000326">
    <property type="protein sequence ID" value="KAF5781362.1"/>
    <property type="molecule type" value="Genomic_DNA"/>
</dbReference>
<dbReference type="Gramene" id="mRNA:HanXRQr2_Chr11g0482631">
    <property type="protein sequence ID" value="CDS:HanXRQr2_Chr11g0482631.1"/>
    <property type="gene ID" value="HanXRQr2_Chr11g0482631"/>
</dbReference>
<comment type="caution">
    <text evidence="2">The sequence shown here is derived from an EMBL/GenBank/DDBJ whole genome shotgun (WGS) entry which is preliminary data.</text>
</comment>
<evidence type="ECO:0000313" key="3">
    <source>
        <dbReference type="Proteomes" id="UP000215914"/>
    </source>
</evidence>
<dbReference type="Gene3D" id="3.80.10.10">
    <property type="entry name" value="Ribonuclease Inhibitor"/>
    <property type="match status" value="1"/>
</dbReference>
<feature type="domain" description="F-box/LRR-repeat protein 15-like leucin rich repeat" evidence="1">
    <location>
        <begin position="5"/>
        <end position="120"/>
    </location>
</feature>
<dbReference type="InterPro" id="IPR032675">
    <property type="entry name" value="LRR_dom_sf"/>
</dbReference>
<reference evidence="2" key="2">
    <citation type="submission" date="2020-06" db="EMBL/GenBank/DDBJ databases">
        <title>Helianthus annuus Genome sequencing and assembly Release 2.</title>
        <authorList>
            <person name="Gouzy J."/>
            <person name="Langlade N."/>
            <person name="Munos S."/>
        </authorList>
    </citation>
    <scope>NUCLEOTIDE SEQUENCE</scope>
    <source>
        <tissue evidence="2">Leaves</tissue>
    </source>
</reference>
<evidence type="ECO:0000313" key="2">
    <source>
        <dbReference type="EMBL" id="KAF5781362.1"/>
    </source>
</evidence>
<dbReference type="PANTHER" id="PTHR13318">
    <property type="entry name" value="PARTNER OF PAIRED, ISOFORM B-RELATED"/>
    <property type="match status" value="1"/>
</dbReference>
<sequence>MRHAAPYFKRTTDMSMLLLSEGCKGLESVRLGGFSKVSYAVFASILNSCLNLKKFEVKNGVRLPDLAFQDFNKVPRSLVEVKLVSCNSITSRAVCEVAKCNSLEVLDLNGCISVGDSGMTVLGKGNAPISCLSLRGCWSVSDRVTDASVKALALKGTLRRLDLYYCTVLSSESLQFLKKPFFRGLQWIGIGWTRLVHVDVVFAENFRERKWPTVCSYGCEVGCRDGWQDHEFSYWFFSVSW</sequence>
<dbReference type="PANTHER" id="PTHR13318:SF176">
    <property type="entry name" value="F-BOX PROTEIN AT-B"/>
    <property type="match status" value="1"/>
</dbReference>
<dbReference type="Pfam" id="PF25372">
    <property type="entry name" value="DUF7885"/>
    <property type="match status" value="2"/>
</dbReference>
<dbReference type="Proteomes" id="UP000215914">
    <property type="component" value="Unassembled WGS sequence"/>
</dbReference>